<dbReference type="PANTHER" id="PTHR47240">
    <property type="entry name" value="CHROMO DOMAIN-CONTAINING PROTEIN LHP1"/>
    <property type="match status" value="1"/>
</dbReference>
<feature type="compositionally biased region" description="Acidic residues" evidence="3">
    <location>
        <begin position="50"/>
        <end position="71"/>
    </location>
</feature>
<dbReference type="PROSITE" id="PS50013">
    <property type="entry name" value="CHROMO_2"/>
    <property type="match status" value="1"/>
</dbReference>
<evidence type="ECO:0000313" key="5">
    <source>
        <dbReference type="EMBL" id="CAH8320210.1"/>
    </source>
</evidence>
<feature type="compositionally biased region" description="Low complexity" evidence="3">
    <location>
        <begin position="172"/>
        <end position="181"/>
    </location>
</feature>
<evidence type="ECO:0000259" key="4">
    <source>
        <dbReference type="PROSITE" id="PS50013"/>
    </source>
</evidence>
<dbReference type="InterPro" id="IPR023780">
    <property type="entry name" value="Chromo_domain"/>
</dbReference>
<keyword evidence="6" id="KW-1185">Reference proteome</keyword>
<dbReference type="Proteomes" id="UP001642260">
    <property type="component" value="Unassembled WGS sequence"/>
</dbReference>
<feature type="region of interest" description="Disordered" evidence="3">
    <location>
        <begin position="1"/>
        <end position="80"/>
    </location>
</feature>
<evidence type="ECO:0000256" key="2">
    <source>
        <dbReference type="ARBA" id="ARBA00023242"/>
    </source>
</evidence>
<dbReference type="GO" id="GO:0005634">
    <property type="term" value="C:nucleus"/>
    <property type="evidence" value="ECO:0007669"/>
    <property type="project" value="UniProtKB-SubCell"/>
</dbReference>
<evidence type="ECO:0000256" key="3">
    <source>
        <dbReference type="SAM" id="MobiDB-lite"/>
    </source>
</evidence>
<dbReference type="InterPro" id="IPR016197">
    <property type="entry name" value="Chromo-like_dom_sf"/>
</dbReference>
<feature type="compositionally biased region" description="Gly residues" evidence="3">
    <location>
        <begin position="27"/>
        <end position="38"/>
    </location>
</feature>
<dbReference type="SUPFAM" id="SSF54160">
    <property type="entry name" value="Chromo domain-like"/>
    <property type="match status" value="1"/>
</dbReference>
<sequence length="391" mass="43243">MKGESVKKKTHVVNDAGEAETAVETAGGSGGDGGFGSEDGGESILGEMGGVEEEEEEDEDEEDGEEDEEEAKEERSKLDDGYFEIEAIRRKRVRKGKVQYLIKWRGWPETANTWEPLENLQSIADVIDSFEGSLKPGKPGRKKKRKYSGPNSQLKNKKQQRLTYDAAERSDSSTSLNNSSLPGTRGPLDLTGYVANQGGSVGMVRQVSLVEVEKEYDPTLNELMGPVIDSNGAGCSQVGGEEGDNVRANGFLKVYPKEFGFIGAKRRKSGSVKRFKQEETTTSNNNNHTTASTDHNLTPESRIGNEYQPGVLENNNLSQKSKVEELDIVRIIKPVRFSSSITDSVQDALVTFSVLRSDGKEVTVDNRFLKAHNPLLLIEFYEQHLKYNPER</sequence>
<dbReference type="CDD" id="cd00024">
    <property type="entry name" value="CD_CSD"/>
    <property type="match status" value="1"/>
</dbReference>
<dbReference type="InterPro" id="IPR000953">
    <property type="entry name" value="Chromo/chromo_shadow_dom"/>
</dbReference>
<dbReference type="InterPro" id="IPR017984">
    <property type="entry name" value="Chromo_dom_subgr"/>
</dbReference>
<evidence type="ECO:0000313" key="6">
    <source>
        <dbReference type="Proteomes" id="UP001642260"/>
    </source>
</evidence>
<organism evidence="5 6">
    <name type="scientific">Eruca vesicaria subsp. sativa</name>
    <name type="common">Garden rocket</name>
    <name type="synonym">Eruca sativa</name>
    <dbReference type="NCBI Taxonomy" id="29727"/>
    <lineage>
        <taxon>Eukaryota</taxon>
        <taxon>Viridiplantae</taxon>
        <taxon>Streptophyta</taxon>
        <taxon>Embryophyta</taxon>
        <taxon>Tracheophyta</taxon>
        <taxon>Spermatophyta</taxon>
        <taxon>Magnoliopsida</taxon>
        <taxon>eudicotyledons</taxon>
        <taxon>Gunneridae</taxon>
        <taxon>Pentapetalae</taxon>
        <taxon>rosids</taxon>
        <taxon>malvids</taxon>
        <taxon>Brassicales</taxon>
        <taxon>Brassicaceae</taxon>
        <taxon>Brassiceae</taxon>
        <taxon>Eruca</taxon>
    </lineage>
</organism>
<dbReference type="SMART" id="SM00300">
    <property type="entry name" value="ChSh"/>
    <property type="match status" value="1"/>
</dbReference>
<feature type="compositionally biased region" description="Low complexity" evidence="3">
    <location>
        <begin position="280"/>
        <end position="296"/>
    </location>
</feature>
<feature type="compositionally biased region" description="Basic residues" evidence="3">
    <location>
        <begin position="138"/>
        <end position="147"/>
    </location>
</feature>
<feature type="region of interest" description="Disordered" evidence="3">
    <location>
        <begin position="272"/>
        <end position="316"/>
    </location>
</feature>
<evidence type="ECO:0000256" key="1">
    <source>
        <dbReference type="ARBA" id="ARBA00004123"/>
    </source>
</evidence>
<dbReference type="GO" id="GO:0000792">
    <property type="term" value="C:heterochromatin"/>
    <property type="evidence" value="ECO:0007669"/>
    <property type="project" value="UniProtKB-ARBA"/>
</dbReference>
<dbReference type="Gene3D" id="2.40.50.40">
    <property type="match status" value="1"/>
</dbReference>
<dbReference type="EMBL" id="CAKOAT010090710">
    <property type="protein sequence ID" value="CAH8320210.1"/>
    <property type="molecule type" value="Genomic_DNA"/>
</dbReference>
<dbReference type="PROSITE" id="PS00598">
    <property type="entry name" value="CHROMO_1"/>
    <property type="match status" value="1"/>
</dbReference>
<dbReference type="SMART" id="SM00298">
    <property type="entry name" value="CHROMO"/>
    <property type="match status" value="1"/>
</dbReference>
<gene>
    <name evidence="5" type="ORF">ERUC_LOCUS8761</name>
</gene>
<protein>
    <recommendedName>
        <fullName evidence="4">Chromo domain-containing protein</fullName>
    </recommendedName>
</protein>
<comment type="subcellular location">
    <subcellularLocation>
        <location evidence="1">Nucleus</location>
    </subcellularLocation>
</comment>
<name>A0ABC8JCF9_ERUVS</name>
<proteinExistence type="predicted"/>
<dbReference type="PANTHER" id="PTHR47240:SF4">
    <property type="entry name" value="CHROMO DOMAIN-CONTAINING PROTEIN"/>
    <property type="match status" value="1"/>
</dbReference>
<accession>A0ABC8JCF9</accession>
<dbReference type="InterPro" id="IPR023779">
    <property type="entry name" value="Chromodomain_CS"/>
</dbReference>
<feature type="region of interest" description="Disordered" evidence="3">
    <location>
        <begin position="130"/>
        <end position="189"/>
    </location>
</feature>
<feature type="domain" description="Chromo" evidence="4">
    <location>
        <begin position="83"/>
        <end position="131"/>
    </location>
</feature>
<dbReference type="PRINTS" id="PR00504">
    <property type="entry name" value="CHROMODOMAIN"/>
</dbReference>
<reference evidence="5 6" key="1">
    <citation type="submission" date="2022-03" db="EMBL/GenBank/DDBJ databases">
        <authorList>
            <person name="Macdonald S."/>
            <person name="Ahmed S."/>
            <person name="Newling K."/>
        </authorList>
    </citation>
    <scope>NUCLEOTIDE SEQUENCE [LARGE SCALE GENOMIC DNA]</scope>
</reference>
<comment type="caution">
    <text evidence="5">The sequence shown here is derived from an EMBL/GenBank/DDBJ whole genome shotgun (WGS) entry which is preliminary data.</text>
</comment>
<dbReference type="Pfam" id="PF00385">
    <property type="entry name" value="Chromo"/>
    <property type="match status" value="1"/>
</dbReference>
<dbReference type="InterPro" id="IPR008251">
    <property type="entry name" value="Chromo_shadow_dom"/>
</dbReference>
<dbReference type="InterPro" id="IPR044251">
    <property type="entry name" value="LHP1-like"/>
</dbReference>
<keyword evidence="2" id="KW-0539">Nucleus</keyword>
<dbReference type="AlphaFoldDB" id="A0ABC8JCF9"/>